<dbReference type="Proteomes" id="UP001162131">
    <property type="component" value="Unassembled WGS sequence"/>
</dbReference>
<reference evidence="2" key="1">
    <citation type="submission" date="2021-09" db="EMBL/GenBank/DDBJ databases">
        <authorList>
            <consortium name="AG Swart"/>
            <person name="Singh M."/>
            <person name="Singh A."/>
            <person name="Seah K."/>
            <person name="Emmerich C."/>
        </authorList>
    </citation>
    <scope>NUCLEOTIDE SEQUENCE</scope>
    <source>
        <strain evidence="2">ATCC30299</strain>
    </source>
</reference>
<keyword evidence="3" id="KW-1185">Reference proteome</keyword>
<sequence>MNKKLSINGNDFFLIERGNSPSFLTEDKLKCSICMSIMNREEGESHQCQSPMAQPHFANFTHSEKKGMFICKTCGKEIHQLMVRPHANIHNSNKSKESPIPKHVAKKSAGVQGKIEQEELLIINSKNPLEQNNFNRIVVEESALQQNGRPDPVNSLNILPRIIEEYQIAKKKPNSDGSLEEREPNEIMRESKEKEANKSQENAIKIINDREMLPERSFIRADINLPENPKLPLKRQRNATKSPTLKIIKQARRIQIILERLVTVNKRVISADTKAAFKKLYKLAFIN</sequence>
<dbReference type="AlphaFoldDB" id="A0AAU9JYL5"/>
<evidence type="ECO:0000313" key="3">
    <source>
        <dbReference type="Proteomes" id="UP001162131"/>
    </source>
</evidence>
<feature type="compositionally biased region" description="Basic and acidic residues" evidence="1">
    <location>
        <begin position="179"/>
        <end position="198"/>
    </location>
</feature>
<proteinExistence type="predicted"/>
<evidence type="ECO:0008006" key="4">
    <source>
        <dbReference type="Google" id="ProtNLM"/>
    </source>
</evidence>
<comment type="caution">
    <text evidence="2">The sequence shown here is derived from an EMBL/GenBank/DDBJ whole genome shotgun (WGS) entry which is preliminary data.</text>
</comment>
<protein>
    <recommendedName>
        <fullName evidence="4">C2H2-type domain-containing protein</fullName>
    </recommendedName>
</protein>
<accession>A0AAU9JYL5</accession>
<evidence type="ECO:0000313" key="2">
    <source>
        <dbReference type="EMBL" id="CAG9330220.1"/>
    </source>
</evidence>
<dbReference type="EMBL" id="CAJZBQ010000051">
    <property type="protein sequence ID" value="CAG9330220.1"/>
    <property type="molecule type" value="Genomic_DNA"/>
</dbReference>
<feature type="region of interest" description="Disordered" evidence="1">
    <location>
        <begin position="170"/>
        <end position="199"/>
    </location>
</feature>
<gene>
    <name evidence="2" type="ORF">BSTOLATCC_MIC50820</name>
</gene>
<organism evidence="2 3">
    <name type="scientific">Blepharisma stoltei</name>
    <dbReference type="NCBI Taxonomy" id="1481888"/>
    <lineage>
        <taxon>Eukaryota</taxon>
        <taxon>Sar</taxon>
        <taxon>Alveolata</taxon>
        <taxon>Ciliophora</taxon>
        <taxon>Postciliodesmatophora</taxon>
        <taxon>Heterotrichea</taxon>
        <taxon>Heterotrichida</taxon>
        <taxon>Blepharismidae</taxon>
        <taxon>Blepharisma</taxon>
    </lineage>
</organism>
<evidence type="ECO:0000256" key="1">
    <source>
        <dbReference type="SAM" id="MobiDB-lite"/>
    </source>
</evidence>
<name>A0AAU9JYL5_9CILI</name>